<name>A0ABM1BN18_LIMPO</name>
<organism evidence="7 8">
    <name type="scientific">Limulus polyphemus</name>
    <name type="common">Atlantic horseshoe crab</name>
    <dbReference type="NCBI Taxonomy" id="6850"/>
    <lineage>
        <taxon>Eukaryota</taxon>
        <taxon>Metazoa</taxon>
        <taxon>Ecdysozoa</taxon>
        <taxon>Arthropoda</taxon>
        <taxon>Chelicerata</taxon>
        <taxon>Merostomata</taxon>
        <taxon>Xiphosura</taxon>
        <taxon>Limulidae</taxon>
        <taxon>Limulus</taxon>
    </lineage>
</organism>
<keyword evidence="7" id="KW-1185">Reference proteome</keyword>
<evidence type="ECO:0000313" key="7">
    <source>
        <dbReference type="Proteomes" id="UP000694941"/>
    </source>
</evidence>
<dbReference type="InterPro" id="IPR036259">
    <property type="entry name" value="MFS_trans_sf"/>
</dbReference>
<evidence type="ECO:0000256" key="5">
    <source>
        <dbReference type="SAM" id="Phobius"/>
    </source>
</evidence>
<dbReference type="PANTHER" id="PTHR43184">
    <property type="entry name" value="MAJOR FACILITATOR SUPERFAMILY TRANSPORTER 16, ISOFORM B"/>
    <property type="match status" value="1"/>
</dbReference>
<dbReference type="SUPFAM" id="SSF103473">
    <property type="entry name" value="MFS general substrate transporter"/>
    <property type="match status" value="1"/>
</dbReference>
<evidence type="ECO:0000256" key="3">
    <source>
        <dbReference type="ARBA" id="ARBA00022989"/>
    </source>
</evidence>
<evidence type="ECO:0000256" key="6">
    <source>
        <dbReference type="SAM" id="SignalP"/>
    </source>
</evidence>
<reference evidence="8" key="1">
    <citation type="submission" date="2025-08" db="UniProtKB">
        <authorList>
            <consortium name="RefSeq"/>
        </authorList>
    </citation>
    <scope>IDENTIFICATION</scope>
    <source>
        <tissue evidence="8">Muscle</tissue>
    </source>
</reference>
<evidence type="ECO:0000313" key="8">
    <source>
        <dbReference type="RefSeq" id="XP_013785292.1"/>
    </source>
</evidence>
<accession>A0ABM1BN18</accession>
<gene>
    <name evidence="8" type="primary">LOC106469351</name>
</gene>
<proteinExistence type="predicted"/>
<evidence type="ECO:0000256" key="1">
    <source>
        <dbReference type="ARBA" id="ARBA00004141"/>
    </source>
</evidence>
<dbReference type="Proteomes" id="UP000694941">
    <property type="component" value="Unplaced"/>
</dbReference>
<evidence type="ECO:0000256" key="2">
    <source>
        <dbReference type="ARBA" id="ARBA00022692"/>
    </source>
</evidence>
<protein>
    <submittedName>
        <fullName evidence="8">Sugar phosphate exchanger 3-like</fullName>
    </submittedName>
</protein>
<feature type="transmembrane region" description="Helical" evidence="5">
    <location>
        <begin position="75"/>
        <end position="95"/>
    </location>
</feature>
<evidence type="ECO:0000256" key="4">
    <source>
        <dbReference type="ARBA" id="ARBA00023136"/>
    </source>
</evidence>
<keyword evidence="6" id="KW-0732">Signal</keyword>
<keyword evidence="3 5" id="KW-1133">Transmembrane helix</keyword>
<keyword evidence="2 5" id="KW-0812">Transmembrane</keyword>
<comment type="subcellular location">
    <subcellularLocation>
        <location evidence="1">Membrane</location>
        <topology evidence="1">Multi-pass membrane protein</topology>
    </subcellularLocation>
</comment>
<dbReference type="Gene3D" id="1.20.1250.20">
    <property type="entry name" value="MFS general substrate transporter like domains"/>
    <property type="match status" value="1"/>
</dbReference>
<feature type="chain" id="PRO_5045546285" evidence="6">
    <location>
        <begin position="19"/>
        <end position="132"/>
    </location>
</feature>
<sequence length="132" mass="14030">MNGFLMSVTGFFIAGASNLVSTAISADLGRQKELSGSKEALSTVTGIVDGTGSAGAAVGQLLVPLLHRDLGWNSVFYGFMIMTVLSLLCIIKIIVHDIQEVWKNGCFGKRQVLFYVAEDNASNNIQDPSSSS</sequence>
<feature type="signal peptide" evidence="6">
    <location>
        <begin position="1"/>
        <end position="18"/>
    </location>
</feature>
<dbReference type="PANTHER" id="PTHR43184:SF12">
    <property type="entry name" value="SUGAR PHOSPHATE EXCHANGER 3"/>
    <property type="match status" value="1"/>
</dbReference>
<dbReference type="RefSeq" id="XP_013785292.1">
    <property type="nucleotide sequence ID" value="XM_013929838.2"/>
</dbReference>
<keyword evidence="4 5" id="KW-0472">Membrane</keyword>
<dbReference type="GeneID" id="106469351"/>